<reference evidence="7" key="1">
    <citation type="journal article" date="2014" name="BMC Genomics">
        <title>Genome characteristics reveal the impact of lichenization on lichen-forming fungus Endocarpon pusillum Hedwig (Verrucariales, Ascomycota).</title>
        <authorList>
            <person name="Wang Y.-Y."/>
            <person name="Liu B."/>
            <person name="Zhang X.-Y."/>
            <person name="Zhou Q.-M."/>
            <person name="Zhang T."/>
            <person name="Li H."/>
            <person name="Yu Y.-F."/>
            <person name="Zhang X.-L."/>
            <person name="Hao X.-Y."/>
            <person name="Wang M."/>
            <person name="Wang L."/>
            <person name="Wei J.-C."/>
        </authorList>
    </citation>
    <scope>NUCLEOTIDE SEQUENCE [LARGE SCALE GENOMIC DNA]</scope>
    <source>
        <strain evidence="7">Z07020 / HMAS-L-300199</strain>
    </source>
</reference>
<dbReference type="HOGENOM" id="CLU_018400_3_0_1"/>
<evidence type="ECO:0000256" key="3">
    <source>
        <dbReference type="ARBA" id="ARBA00022833"/>
    </source>
</evidence>
<dbReference type="eggNOG" id="ENOG502S2D3">
    <property type="taxonomic scope" value="Eukaryota"/>
</dbReference>
<dbReference type="InterPro" id="IPR027974">
    <property type="entry name" value="DUF4470"/>
</dbReference>
<dbReference type="Pfam" id="PF01753">
    <property type="entry name" value="zf-MYND"/>
    <property type="match status" value="1"/>
</dbReference>
<feature type="domain" description="MYND-type" evidence="5">
    <location>
        <begin position="23"/>
        <end position="68"/>
    </location>
</feature>
<organism evidence="6 7">
    <name type="scientific">Endocarpon pusillum (strain Z07020 / HMAS-L-300199)</name>
    <name type="common">Lichen-forming fungus</name>
    <dbReference type="NCBI Taxonomy" id="1263415"/>
    <lineage>
        <taxon>Eukaryota</taxon>
        <taxon>Fungi</taxon>
        <taxon>Dikarya</taxon>
        <taxon>Ascomycota</taxon>
        <taxon>Pezizomycotina</taxon>
        <taxon>Eurotiomycetes</taxon>
        <taxon>Chaetothyriomycetidae</taxon>
        <taxon>Verrucariales</taxon>
        <taxon>Verrucariaceae</taxon>
        <taxon>Endocarpon</taxon>
    </lineage>
</organism>
<keyword evidence="1" id="KW-0479">Metal-binding</keyword>
<evidence type="ECO:0000259" key="5">
    <source>
        <dbReference type="PROSITE" id="PS50865"/>
    </source>
</evidence>
<dbReference type="InterPro" id="IPR002893">
    <property type="entry name" value="Znf_MYND"/>
</dbReference>
<accession>U1HEG7</accession>
<keyword evidence="2 4" id="KW-0863">Zinc-finger</keyword>
<dbReference type="EMBL" id="KE721518">
    <property type="protein sequence ID" value="ERF68455.1"/>
    <property type="molecule type" value="Genomic_DNA"/>
</dbReference>
<dbReference type="OrthoDB" id="5282002at2759"/>
<dbReference type="GO" id="GO:0008270">
    <property type="term" value="F:zinc ion binding"/>
    <property type="evidence" value="ECO:0007669"/>
    <property type="project" value="UniProtKB-KW"/>
</dbReference>
<evidence type="ECO:0000256" key="2">
    <source>
        <dbReference type="ARBA" id="ARBA00022771"/>
    </source>
</evidence>
<dbReference type="GeneID" id="19238811"/>
<dbReference type="Pfam" id="PF14737">
    <property type="entry name" value="DUF4470"/>
    <property type="match status" value="1"/>
</dbReference>
<dbReference type="RefSeq" id="XP_007805947.1">
    <property type="nucleotide sequence ID" value="XM_007807756.1"/>
</dbReference>
<gene>
    <name evidence="6" type="ORF">EPUS_03773</name>
</gene>
<proteinExistence type="predicted"/>
<dbReference type="PROSITE" id="PS01360">
    <property type="entry name" value="ZF_MYND_1"/>
    <property type="match status" value="1"/>
</dbReference>
<dbReference type="Gene3D" id="6.10.140.2220">
    <property type="match status" value="1"/>
</dbReference>
<keyword evidence="7" id="KW-1185">Reference proteome</keyword>
<evidence type="ECO:0000256" key="4">
    <source>
        <dbReference type="PROSITE-ProRule" id="PRU00134"/>
    </source>
</evidence>
<evidence type="ECO:0000313" key="6">
    <source>
        <dbReference type="EMBL" id="ERF68455.1"/>
    </source>
</evidence>
<dbReference type="Proteomes" id="UP000019373">
    <property type="component" value="Unassembled WGS sequence"/>
</dbReference>
<dbReference type="PROSITE" id="PS50865">
    <property type="entry name" value="ZF_MYND_2"/>
    <property type="match status" value="1"/>
</dbReference>
<keyword evidence="3" id="KW-0862">Zinc</keyword>
<evidence type="ECO:0000313" key="7">
    <source>
        <dbReference type="Proteomes" id="UP000019373"/>
    </source>
</evidence>
<dbReference type="AlphaFoldDB" id="U1HEG7"/>
<protein>
    <recommendedName>
        <fullName evidence="5">MYND-type domain-containing protein</fullName>
    </recommendedName>
</protein>
<name>U1HEG7_ENDPU</name>
<evidence type="ECO:0000256" key="1">
    <source>
        <dbReference type="ARBA" id="ARBA00022723"/>
    </source>
</evidence>
<dbReference type="OMA" id="HKLDCKS"/>
<sequence>MATSNEKSQQSSLTSKIPLQIFCANTDLGDHEPPCRKPGSKACSGCFLVQYCSKECQKIHWPAHKLDCKSPLIKETWKPSWHMERREPAFMRVSFVHNSFGMPKYLWGNVPAIDLLNLKDNEADATEENFRLLFAGDLRNFIKSVLGLPQKYTGMLETVVNDRDFDLVSRNVILLLTALHFDPDTAAIIMLHLWYSALLPGRILHQLRESVLPLIQEVCMKIQAKPSGGMLSKKWTLGARSLRLVLPKEDWNLLLSYFEVPKSLSATQAQKVRRDTTMACQRKDYLDRALYKIPPGWRAGTMKFRDDGILLPFSASRREFDTPNPTFYQNDSRWPLADSAGPLEGWSIDEVLQKLPDAKNDIYGALFFYLKDLLTRFCKKIAKISISVQLLHVDAVDLPDTLRQCGVGEDSFDRIELSNICDEVYIGPVRCLFVLGPLLRTPASNPHATLLMLFLNAIEETFIKEEKRGNVDFDFDPMRPYFPRLDEILSRSVYDPDNLNVWAATAKFRDFDGLWERFTKDCRLHEVGNATGMVMKENTIVPKWPLRLKQHATQAEFSRLQASGRTGCERYAEWRRAA</sequence>
<dbReference type="SUPFAM" id="SSF144232">
    <property type="entry name" value="HIT/MYND zinc finger-like"/>
    <property type="match status" value="1"/>
</dbReference>